<sequence>MKFRCLWAISNETVAGIEISFKEKDTKYLEFLFVYYMDDLIREDHDWELFDRLSPRKRQNIINFKNDKQTLKLKGRLLQQAKRLFSEPQGRKASSPYHLHWASEIGYTTILTLPENLVHHRTGGSTSIPILAAVPAIILMADSMVVQFKSGQNQVRLCNSTCCKMHTTYLVSAITIYENRLMKNSKWLSSLPAALRSRTEAGGVFSIKKAMILTPLAPSAGPTGGAGVAFPASRASFINPTTAKEQYKTHNCVKRLMGDKVEAGNGRRRAQKRRGEVLVDISMEGIVHCLCGSVVGNYIGVSEDAIDESCWKLFAWKIDPERFG</sequence>
<feature type="domain" description="Ycf2 N-terminal" evidence="1">
    <location>
        <begin position="8"/>
        <end position="66"/>
    </location>
</feature>
<organism evidence="2 3">
    <name type="scientific">Cannabis sativa</name>
    <name type="common">Hemp</name>
    <name type="synonym">Marijuana</name>
    <dbReference type="NCBI Taxonomy" id="3483"/>
    <lineage>
        <taxon>Eukaryota</taxon>
        <taxon>Viridiplantae</taxon>
        <taxon>Streptophyta</taxon>
        <taxon>Embryophyta</taxon>
        <taxon>Tracheophyta</taxon>
        <taxon>Spermatophyta</taxon>
        <taxon>Magnoliopsida</taxon>
        <taxon>eudicotyledons</taxon>
        <taxon>Gunneridae</taxon>
        <taxon>Pentapetalae</taxon>
        <taxon>rosids</taxon>
        <taxon>fabids</taxon>
        <taxon>Rosales</taxon>
        <taxon>Cannabaceae</taxon>
        <taxon>Cannabis</taxon>
    </lineage>
</organism>
<evidence type="ECO:0000259" key="1">
    <source>
        <dbReference type="Pfam" id="PF05695"/>
    </source>
</evidence>
<name>A0A7J6FYA6_CANSA</name>
<comment type="caution">
    <text evidence="2">The sequence shown here is derived from an EMBL/GenBank/DDBJ whole genome shotgun (WGS) entry which is preliminary data.</text>
</comment>
<accession>A0A7J6FYA6</accession>
<dbReference type="EMBL" id="JAATIP010000094">
    <property type="protein sequence ID" value="KAF4374699.1"/>
    <property type="molecule type" value="Genomic_DNA"/>
</dbReference>
<dbReference type="Proteomes" id="UP000525078">
    <property type="component" value="Unassembled WGS sequence"/>
</dbReference>
<reference evidence="2 3" key="1">
    <citation type="journal article" date="2020" name="bioRxiv">
        <title>Sequence and annotation of 42 cannabis genomes reveals extensive copy number variation in cannabinoid synthesis and pathogen resistance genes.</title>
        <authorList>
            <person name="Mckernan K.J."/>
            <person name="Helbert Y."/>
            <person name="Kane L.T."/>
            <person name="Ebling H."/>
            <person name="Zhang L."/>
            <person name="Liu B."/>
            <person name="Eaton Z."/>
            <person name="Mclaughlin S."/>
            <person name="Kingan S."/>
            <person name="Baybayan P."/>
            <person name="Concepcion G."/>
            <person name="Jordan M."/>
            <person name="Riva A."/>
            <person name="Barbazuk W."/>
            <person name="Harkins T."/>
        </authorList>
    </citation>
    <scope>NUCLEOTIDE SEQUENCE [LARGE SCALE GENOMIC DNA]</scope>
    <source>
        <strain evidence="3">cv. Jamaican Lion 4</strain>
        <tissue evidence="2">Leaf</tissue>
    </source>
</reference>
<protein>
    <recommendedName>
        <fullName evidence="1">Ycf2 N-terminal domain-containing protein</fullName>
    </recommendedName>
</protein>
<proteinExistence type="predicted"/>
<dbReference type="InterPro" id="IPR056777">
    <property type="entry name" value="Ycf2_N"/>
</dbReference>
<dbReference type="AlphaFoldDB" id="A0A7J6FYA6"/>
<dbReference type="Pfam" id="PF05695">
    <property type="entry name" value="Ycf2"/>
    <property type="match status" value="1"/>
</dbReference>
<evidence type="ECO:0000313" key="2">
    <source>
        <dbReference type="EMBL" id="KAF4374699.1"/>
    </source>
</evidence>
<gene>
    <name evidence="2" type="ORF">F8388_020220</name>
</gene>
<evidence type="ECO:0000313" key="3">
    <source>
        <dbReference type="Proteomes" id="UP000525078"/>
    </source>
</evidence>